<evidence type="ECO:0000313" key="1">
    <source>
        <dbReference type="EMBL" id="KAI2382355.1"/>
    </source>
</evidence>
<reference evidence="1" key="1">
    <citation type="journal article" date="2022" name="bioRxiv">
        <title>Population genetic analysis of Ophidiomyces ophidiicola, the causative agent of snake fungal disease, indicates recent introductions to the USA.</title>
        <authorList>
            <person name="Ladner J.T."/>
            <person name="Palmer J.M."/>
            <person name="Ettinger C.L."/>
            <person name="Stajich J.E."/>
            <person name="Farrell T.M."/>
            <person name="Glorioso B.M."/>
            <person name="Lawson B."/>
            <person name="Price S.J."/>
            <person name="Stengle A.G."/>
            <person name="Grear D.A."/>
            <person name="Lorch J.M."/>
        </authorList>
    </citation>
    <scope>NUCLEOTIDE SEQUENCE</scope>
    <source>
        <strain evidence="1">NWHC 24266-5</strain>
    </source>
</reference>
<protein>
    <submittedName>
        <fullName evidence="1">Uncharacterized protein</fullName>
    </submittedName>
</protein>
<comment type="caution">
    <text evidence="1">The sequence shown here is derived from an EMBL/GenBank/DDBJ whole genome shotgun (WGS) entry which is preliminary data.</text>
</comment>
<name>A0ACB8UNX7_9EURO</name>
<sequence>MSNSLFISPPNDTAHTFDTNTSQPPHTSYSTAASQKEKQTATSSEVSSPSEMISPPITPFKKGDAMPQEGPAGPDNELAGSSKDPILFPIDQRPQETSDVPLFGPDISVLAQRKTLATEKQGTRRARPRKICGRSRVIEGFNRDPRAWLEFENKQLERMYGKPVGRATNAKSKKSSPKTKVIQAKVSGVQKPQHTMRTRKSTTQEPAEKPSPITPVKAAPKPRVIGTNRDVTDYRSIVDYSPPISTLDTAKGFKAEWKGQMLDLSEDPDREILHRDELTLAATLRLSCNSYLCNKRRIFVACINSFRCRKDFRKTDAQQACKIDVNKASKLWLAFDRAGWFQPKYFTQYL</sequence>
<accession>A0ACB8UNX7</accession>
<dbReference type="EMBL" id="JALBCA010000129">
    <property type="protein sequence ID" value="KAI2382355.1"/>
    <property type="molecule type" value="Genomic_DNA"/>
</dbReference>
<proteinExistence type="predicted"/>
<gene>
    <name evidence="1" type="ORF">LOY88_006120</name>
</gene>
<organism evidence="1">
    <name type="scientific">Ophidiomyces ophidiicola</name>
    <dbReference type="NCBI Taxonomy" id="1387563"/>
    <lineage>
        <taxon>Eukaryota</taxon>
        <taxon>Fungi</taxon>
        <taxon>Dikarya</taxon>
        <taxon>Ascomycota</taxon>
        <taxon>Pezizomycotina</taxon>
        <taxon>Eurotiomycetes</taxon>
        <taxon>Eurotiomycetidae</taxon>
        <taxon>Onygenales</taxon>
        <taxon>Onygenaceae</taxon>
        <taxon>Ophidiomyces</taxon>
    </lineage>
</organism>